<dbReference type="Gene3D" id="1.10.3720.10">
    <property type="entry name" value="MetI-like"/>
    <property type="match status" value="1"/>
</dbReference>
<dbReference type="InterPro" id="IPR003439">
    <property type="entry name" value="ABC_transporter-like_ATP-bd"/>
</dbReference>
<evidence type="ECO:0000256" key="5">
    <source>
        <dbReference type="ARBA" id="ARBA00022475"/>
    </source>
</evidence>
<dbReference type="PANTHER" id="PTHR43297:SF2">
    <property type="entry name" value="DIPEPTIDE TRANSPORT ATP-BINDING PROTEIN DPPD"/>
    <property type="match status" value="1"/>
</dbReference>
<dbReference type="PROSITE" id="PS50928">
    <property type="entry name" value="ABC_TM1"/>
    <property type="match status" value="1"/>
</dbReference>
<keyword evidence="8" id="KW-0067">ATP-binding</keyword>
<gene>
    <name evidence="14" type="ORF">HCN51_47940</name>
</gene>
<feature type="domain" description="ABC transmembrane type-1" evidence="13">
    <location>
        <begin position="66"/>
        <end position="255"/>
    </location>
</feature>
<dbReference type="PANTHER" id="PTHR43297">
    <property type="entry name" value="OLIGOPEPTIDE TRANSPORT ATP-BINDING PROTEIN APPD"/>
    <property type="match status" value="1"/>
</dbReference>
<dbReference type="InterPro" id="IPR050388">
    <property type="entry name" value="ABC_Ni/Peptide_Import"/>
</dbReference>
<feature type="transmembrane region" description="Helical" evidence="11">
    <location>
        <begin position="68"/>
        <end position="89"/>
    </location>
</feature>
<sequence>MRSPLGVIATFLILLVLVTAVFAPILWGANAEAIDTDALSQGPSAAHVFGTDSLGRDILYRLLVATRLSIGLTLAATLLGVATGIVLGTAPSILGRRIGRLVTAIVNIAVAFPALLLILFFAVVFGTTTRGAVLALAAAMAPFYARLTQTLAASVSGRDFIAAARVAGVGRMRILVRHLLPNMAEQLIINAMVGAGSTLVAFAGLSFLGIGVQPPQYDWGRILNEGLLGIYVNPAGALAPAAAVVLATLAFNLFGEAAALVIGVQVPSRPYSSRPFAGRAKRERAGDDDVPMLEVDNLRVSYPARHGWTSPVRGVSFSMRAGDSVGIVGESGSGKSLTALAIAKLIERPGSVTADRLTFLGRSLLNGDDRRLRRMLGTSLAMVFQDPMTSLNPAIRVGRQLSEISVQHQGLNRRQAMDKAVGVLEAVRIQAARRRARQYPHEFSGGMRQRVMIAMGLMGTPKLIVADEPTTALDVTVQWQVLRLLQEARAKEGAAILLISHDIGVIAETCERVMVMYAGRIVEDLPAANLFSRARHPYTRALLASVPDLETDRERPLATIPGRPPDPHAMPAGCAFAQRCSFADDLCTSSEPALTPLGDRHRIACWQPQSPEAGDE</sequence>
<comment type="subcellular location">
    <subcellularLocation>
        <location evidence="11">Cell membrane</location>
        <topology evidence="11">Multi-pass membrane protein</topology>
    </subcellularLocation>
    <subcellularLocation>
        <location evidence="2">Cell membrane</location>
        <topology evidence="2">Peripheral membrane protein</topology>
    </subcellularLocation>
    <subcellularLocation>
        <location evidence="1">Membrane</location>
        <topology evidence="1">Multi-pass membrane protein</topology>
    </subcellularLocation>
</comment>
<dbReference type="SUPFAM" id="SSF52540">
    <property type="entry name" value="P-loop containing nucleoside triphosphate hydrolases"/>
    <property type="match status" value="1"/>
</dbReference>
<dbReference type="SUPFAM" id="SSF161098">
    <property type="entry name" value="MetI-like"/>
    <property type="match status" value="1"/>
</dbReference>
<evidence type="ECO:0000259" key="12">
    <source>
        <dbReference type="PROSITE" id="PS50893"/>
    </source>
</evidence>
<dbReference type="PROSITE" id="PS50893">
    <property type="entry name" value="ABC_TRANSPORTER_2"/>
    <property type="match status" value="1"/>
</dbReference>
<evidence type="ECO:0000256" key="9">
    <source>
        <dbReference type="ARBA" id="ARBA00022989"/>
    </source>
</evidence>
<dbReference type="CDD" id="cd06261">
    <property type="entry name" value="TM_PBP2"/>
    <property type="match status" value="1"/>
</dbReference>
<protein>
    <submittedName>
        <fullName evidence="14">Dipeptide/oligopeptide/nickel ABC transporter permease/ATP-binding protein</fullName>
    </submittedName>
</protein>
<dbReference type="Proteomes" id="UP000696294">
    <property type="component" value="Unassembled WGS sequence"/>
</dbReference>
<evidence type="ECO:0000259" key="13">
    <source>
        <dbReference type="PROSITE" id="PS50928"/>
    </source>
</evidence>
<dbReference type="Pfam" id="PF08352">
    <property type="entry name" value="oligo_HPY"/>
    <property type="match status" value="1"/>
</dbReference>
<dbReference type="Pfam" id="PF00005">
    <property type="entry name" value="ABC_tran"/>
    <property type="match status" value="1"/>
</dbReference>
<dbReference type="EMBL" id="JAATEP010000059">
    <property type="protein sequence ID" value="NJP97077.1"/>
    <property type="molecule type" value="Genomic_DNA"/>
</dbReference>
<feature type="domain" description="ABC transporter" evidence="12">
    <location>
        <begin position="293"/>
        <end position="543"/>
    </location>
</feature>
<name>A0ABX1BL95_9ACTN</name>
<reference evidence="14 15" key="1">
    <citation type="submission" date="2020-03" db="EMBL/GenBank/DDBJ databases">
        <title>WGS of actinomycetes isolated from Thailand.</title>
        <authorList>
            <person name="Thawai C."/>
        </authorList>
    </citation>
    <scope>NUCLEOTIDE SEQUENCE [LARGE SCALE GENOMIC DNA]</scope>
    <source>
        <strain evidence="14 15">FMUSA5-5</strain>
    </source>
</reference>
<dbReference type="InterPro" id="IPR035906">
    <property type="entry name" value="MetI-like_sf"/>
</dbReference>
<feature type="transmembrane region" description="Helical" evidence="11">
    <location>
        <begin position="187"/>
        <end position="210"/>
    </location>
</feature>
<comment type="similarity">
    <text evidence="11">Belongs to the binding-protein-dependent transport system permease family.</text>
</comment>
<feature type="transmembrane region" description="Helical" evidence="11">
    <location>
        <begin position="230"/>
        <end position="254"/>
    </location>
</feature>
<keyword evidence="4 11" id="KW-0813">Transport</keyword>
<dbReference type="InterPro" id="IPR000515">
    <property type="entry name" value="MetI-like"/>
</dbReference>
<dbReference type="InterPro" id="IPR027417">
    <property type="entry name" value="P-loop_NTPase"/>
</dbReference>
<proteinExistence type="inferred from homology"/>
<evidence type="ECO:0000256" key="8">
    <source>
        <dbReference type="ARBA" id="ARBA00022840"/>
    </source>
</evidence>
<keyword evidence="6 11" id="KW-0812">Transmembrane</keyword>
<evidence type="ECO:0000256" key="2">
    <source>
        <dbReference type="ARBA" id="ARBA00004202"/>
    </source>
</evidence>
<evidence type="ECO:0000256" key="1">
    <source>
        <dbReference type="ARBA" id="ARBA00004141"/>
    </source>
</evidence>
<evidence type="ECO:0000313" key="14">
    <source>
        <dbReference type="EMBL" id="NJP97077.1"/>
    </source>
</evidence>
<feature type="transmembrane region" description="Helical" evidence="11">
    <location>
        <begin position="101"/>
        <end position="125"/>
    </location>
</feature>
<evidence type="ECO:0000256" key="7">
    <source>
        <dbReference type="ARBA" id="ARBA00022741"/>
    </source>
</evidence>
<dbReference type="InterPro" id="IPR013563">
    <property type="entry name" value="Oligopep_ABC_C"/>
</dbReference>
<dbReference type="PROSITE" id="PS00211">
    <property type="entry name" value="ABC_TRANSPORTER_1"/>
    <property type="match status" value="1"/>
</dbReference>
<keyword evidence="10 11" id="KW-0472">Membrane</keyword>
<keyword evidence="7" id="KW-0547">Nucleotide-binding</keyword>
<dbReference type="Gene3D" id="3.40.50.300">
    <property type="entry name" value="P-loop containing nucleotide triphosphate hydrolases"/>
    <property type="match status" value="1"/>
</dbReference>
<keyword evidence="5" id="KW-1003">Cell membrane</keyword>
<dbReference type="SMART" id="SM00382">
    <property type="entry name" value="AAA"/>
    <property type="match status" value="1"/>
</dbReference>
<evidence type="ECO:0000256" key="3">
    <source>
        <dbReference type="ARBA" id="ARBA00005417"/>
    </source>
</evidence>
<dbReference type="CDD" id="cd03257">
    <property type="entry name" value="ABC_NikE_OppD_transporters"/>
    <property type="match status" value="1"/>
</dbReference>
<evidence type="ECO:0000256" key="10">
    <source>
        <dbReference type="ARBA" id="ARBA00023136"/>
    </source>
</evidence>
<organism evidence="14 15">
    <name type="scientific">Nonomuraea composti</name>
    <dbReference type="NCBI Taxonomy" id="2720023"/>
    <lineage>
        <taxon>Bacteria</taxon>
        <taxon>Bacillati</taxon>
        <taxon>Actinomycetota</taxon>
        <taxon>Actinomycetes</taxon>
        <taxon>Streptosporangiales</taxon>
        <taxon>Streptosporangiaceae</taxon>
        <taxon>Nonomuraea</taxon>
    </lineage>
</organism>
<dbReference type="InterPro" id="IPR017871">
    <property type="entry name" value="ABC_transporter-like_CS"/>
</dbReference>
<dbReference type="Pfam" id="PF00528">
    <property type="entry name" value="BPD_transp_1"/>
    <property type="match status" value="1"/>
</dbReference>
<comment type="caution">
    <text evidence="14">The sequence shown here is derived from an EMBL/GenBank/DDBJ whole genome shotgun (WGS) entry which is preliminary data.</text>
</comment>
<evidence type="ECO:0000256" key="6">
    <source>
        <dbReference type="ARBA" id="ARBA00022692"/>
    </source>
</evidence>
<keyword evidence="15" id="KW-1185">Reference proteome</keyword>
<evidence type="ECO:0000256" key="11">
    <source>
        <dbReference type="RuleBase" id="RU363032"/>
    </source>
</evidence>
<evidence type="ECO:0000313" key="15">
    <source>
        <dbReference type="Proteomes" id="UP000696294"/>
    </source>
</evidence>
<evidence type="ECO:0000256" key="4">
    <source>
        <dbReference type="ARBA" id="ARBA00022448"/>
    </source>
</evidence>
<dbReference type="NCBIfam" id="TIGR01727">
    <property type="entry name" value="oligo_HPY"/>
    <property type="match status" value="1"/>
</dbReference>
<accession>A0ABX1BL95</accession>
<comment type="similarity">
    <text evidence="3">Belongs to the ABC transporter superfamily.</text>
</comment>
<keyword evidence="9 11" id="KW-1133">Transmembrane helix</keyword>
<dbReference type="InterPro" id="IPR003593">
    <property type="entry name" value="AAA+_ATPase"/>
</dbReference>